<evidence type="ECO:0000256" key="3">
    <source>
        <dbReference type="SAM" id="MobiDB-lite"/>
    </source>
</evidence>
<feature type="compositionally biased region" description="Basic and acidic residues" evidence="3">
    <location>
        <begin position="18"/>
        <end position="33"/>
    </location>
</feature>
<dbReference type="InterPro" id="IPR050258">
    <property type="entry name" value="Leguminous_Lectin"/>
</dbReference>
<dbReference type="AlphaFoldDB" id="A0A9N8ETT2"/>
<evidence type="ECO:0000259" key="4">
    <source>
        <dbReference type="Pfam" id="PF00139"/>
    </source>
</evidence>
<sequence>MYRKRHRELKTKTGARRGWMESKSKGASRKGEGHTTNLRRGFPDRESKSEGYTNPQRSIPDRESKSEGHITNPRRGFPDRESKSEEFTNSDRESKSEGHTTNPRRGSSDRETYYREAKAREGKVEREKEARRRRQSVICSSSHITITSTPAEAPTVAAVPAETEDVTPPASMPSQSSAVPEINFRGGFPCDNTPFTLNSNPSDWSYPQILPLDPADPTSLCFLRMSEDSSENAGASTAFLDLVFEEDNVNRIFSMTIGYRIYGPEATTGDGMAFVIHQDPRGKDALGGGGGGLAVYSSSIDGNFLEDGIRPALVIEFDTVDNSFDNPNLLDDGVPNIHVMQVDGTGALTELAEAPSVPILTDEAGTTSGRMWVDYCDGRVLKVYINNAGDTKPSIPQAEVTFDMDSIFSGQNFVSGYGAATGFFADYHEITSWDLSQTC</sequence>
<feature type="compositionally biased region" description="Basic residues" evidence="3">
    <location>
        <begin position="1"/>
        <end position="15"/>
    </location>
</feature>
<comment type="similarity">
    <text evidence="1">Belongs to the leguminous lectin family.</text>
</comment>
<proteinExistence type="inferred from homology"/>
<name>A0A9N8ETT2_9STRA</name>
<feature type="compositionally biased region" description="Basic and acidic residues" evidence="3">
    <location>
        <begin position="106"/>
        <end position="130"/>
    </location>
</feature>
<dbReference type="Proteomes" id="UP001153069">
    <property type="component" value="Unassembled WGS sequence"/>
</dbReference>
<dbReference type="OrthoDB" id="54682at2759"/>
<dbReference type="Gene3D" id="2.60.120.200">
    <property type="match status" value="1"/>
</dbReference>
<feature type="domain" description="Legume lectin" evidence="4">
    <location>
        <begin position="253"/>
        <end position="437"/>
    </location>
</feature>
<evidence type="ECO:0000313" key="6">
    <source>
        <dbReference type="Proteomes" id="UP001153069"/>
    </source>
</evidence>
<dbReference type="InterPro" id="IPR013320">
    <property type="entry name" value="ConA-like_dom_sf"/>
</dbReference>
<comment type="caution">
    <text evidence="5">The sequence shown here is derived from an EMBL/GenBank/DDBJ whole genome shotgun (WGS) entry which is preliminary data.</text>
</comment>
<dbReference type="InterPro" id="IPR001220">
    <property type="entry name" value="Legume_lectin_dom"/>
</dbReference>
<reference evidence="5" key="1">
    <citation type="submission" date="2020-06" db="EMBL/GenBank/DDBJ databases">
        <authorList>
            <consortium name="Plant Systems Biology data submission"/>
        </authorList>
    </citation>
    <scope>NUCLEOTIDE SEQUENCE</scope>
    <source>
        <strain evidence="5">D6</strain>
    </source>
</reference>
<dbReference type="Pfam" id="PF00139">
    <property type="entry name" value="Lectin_legB"/>
    <property type="match status" value="1"/>
</dbReference>
<keyword evidence="2" id="KW-0430">Lectin</keyword>
<organism evidence="5 6">
    <name type="scientific">Seminavis robusta</name>
    <dbReference type="NCBI Taxonomy" id="568900"/>
    <lineage>
        <taxon>Eukaryota</taxon>
        <taxon>Sar</taxon>
        <taxon>Stramenopiles</taxon>
        <taxon>Ochrophyta</taxon>
        <taxon>Bacillariophyta</taxon>
        <taxon>Bacillariophyceae</taxon>
        <taxon>Bacillariophycidae</taxon>
        <taxon>Naviculales</taxon>
        <taxon>Naviculaceae</taxon>
        <taxon>Seminavis</taxon>
    </lineage>
</organism>
<evidence type="ECO:0000313" key="5">
    <source>
        <dbReference type="EMBL" id="CAB9525406.1"/>
    </source>
</evidence>
<dbReference type="PANTHER" id="PTHR32401">
    <property type="entry name" value="CONCANAVALIN A-LIKE LECTIN FAMILY PROTEIN"/>
    <property type="match status" value="1"/>
</dbReference>
<dbReference type="GO" id="GO:0030246">
    <property type="term" value="F:carbohydrate binding"/>
    <property type="evidence" value="ECO:0007669"/>
    <property type="project" value="UniProtKB-KW"/>
</dbReference>
<evidence type="ECO:0000256" key="2">
    <source>
        <dbReference type="ARBA" id="ARBA00022734"/>
    </source>
</evidence>
<keyword evidence="6" id="KW-1185">Reference proteome</keyword>
<feature type="compositionally biased region" description="Basic and acidic residues" evidence="3">
    <location>
        <begin position="76"/>
        <end position="98"/>
    </location>
</feature>
<gene>
    <name evidence="5" type="ORF">SEMRO_1672_G290150.1</name>
</gene>
<dbReference type="PANTHER" id="PTHR32401:SF48">
    <property type="entry name" value="LEGUME LECTIN DOMAIN-CONTAINING PROTEIN"/>
    <property type="match status" value="1"/>
</dbReference>
<accession>A0A9N8ETT2</accession>
<dbReference type="EMBL" id="CAICTM010001670">
    <property type="protein sequence ID" value="CAB9525406.1"/>
    <property type="molecule type" value="Genomic_DNA"/>
</dbReference>
<feature type="compositionally biased region" description="Low complexity" evidence="3">
    <location>
        <begin position="136"/>
        <end position="154"/>
    </location>
</feature>
<feature type="region of interest" description="Disordered" evidence="3">
    <location>
        <begin position="1"/>
        <end position="154"/>
    </location>
</feature>
<feature type="compositionally biased region" description="Basic and acidic residues" evidence="3">
    <location>
        <begin position="59"/>
        <end position="68"/>
    </location>
</feature>
<protein>
    <recommendedName>
        <fullName evidence="4">Legume lectin domain-containing protein</fullName>
    </recommendedName>
</protein>
<evidence type="ECO:0000256" key="1">
    <source>
        <dbReference type="ARBA" id="ARBA00007606"/>
    </source>
</evidence>
<dbReference type="SUPFAM" id="SSF49899">
    <property type="entry name" value="Concanavalin A-like lectins/glucanases"/>
    <property type="match status" value="1"/>
</dbReference>